<evidence type="ECO:0000313" key="6">
    <source>
        <dbReference type="Proteomes" id="UP000221860"/>
    </source>
</evidence>
<keyword evidence="2" id="KW-0328">Glycosyltransferase</keyword>
<dbReference type="InterPro" id="IPR029044">
    <property type="entry name" value="Nucleotide-diphossugar_trans"/>
</dbReference>
<evidence type="ECO:0000256" key="1">
    <source>
        <dbReference type="ARBA" id="ARBA00006739"/>
    </source>
</evidence>
<name>A0A2G1MDX9_9RHOB</name>
<evidence type="ECO:0008006" key="7">
    <source>
        <dbReference type="Google" id="ProtNLM"/>
    </source>
</evidence>
<dbReference type="GO" id="GO:0016757">
    <property type="term" value="F:glycosyltransferase activity"/>
    <property type="evidence" value="ECO:0007669"/>
    <property type="project" value="UniProtKB-KW"/>
</dbReference>
<dbReference type="Proteomes" id="UP000221860">
    <property type="component" value="Unassembled WGS sequence"/>
</dbReference>
<dbReference type="Gene3D" id="3.90.550.10">
    <property type="entry name" value="Spore Coat Polysaccharide Biosynthesis Protein SpsA, Chain A"/>
    <property type="match status" value="1"/>
</dbReference>
<comment type="caution">
    <text evidence="5">The sequence shown here is derived from an EMBL/GenBank/DDBJ whole genome shotgun (WGS) entry which is preliminary data.</text>
</comment>
<evidence type="ECO:0000256" key="3">
    <source>
        <dbReference type="ARBA" id="ARBA00022679"/>
    </source>
</evidence>
<organism evidence="5 6">
    <name type="scientific">Limimaricola cinnabarinus</name>
    <dbReference type="NCBI Taxonomy" id="1125964"/>
    <lineage>
        <taxon>Bacteria</taxon>
        <taxon>Pseudomonadati</taxon>
        <taxon>Pseudomonadota</taxon>
        <taxon>Alphaproteobacteria</taxon>
        <taxon>Rhodobacterales</taxon>
        <taxon>Paracoccaceae</taxon>
        <taxon>Limimaricola</taxon>
    </lineage>
</organism>
<dbReference type="Pfam" id="PF13641">
    <property type="entry name" value="Glyco_tranf_2_3"/>
    <property type="match status" value="1"/>
</dbReference>
<dbReference type="PANTHER" id="PTHR43179:SF12">
    <property type="entry name" value="GALACTOFURANOSYLTRANSFERASE GLFT2"/>
    <property type="match status" value="1"/>
</dbReference>
<accession>A0A2G1MDX9</accession>
<dbReference type="SUPFAM" id="SSF53448">
    <property type="entry name" value="Nucleotide-diphospho-sugar transferases"/>
    <property type="match status" value="1"/>
</dbReference>
<evidence type="ECO:0000256" key="2">
    <source>
        <dbReference type="ARBA" id="ARBA00022676"/>
    </source>
</evidence>
<proteinExistence type="inferred from homology"/>
<comment type="similarity">
    <text evidence="1">Belongs to the glycosyltransferase 2 family.</text>
</comment>
<feature type="region of interest" description="Disordered" evidence="4">
    <location>
        <begin position="432"/>
        <end position="452"/>
    </location>
</feature>
<sequence>MRRGRGARAAVLGAEQSFGRAAHRGDAGRDAGGVTPIRASVVIVSRDRPGALGLCLTALAQSRHANFEVVVVTDAEGEAALAPWGDRIRIRRCEEANIGLARNIGIEAAAGEVIVFLDDDALPEPGWLAALTAPFEDETVAAAGGFVRGPGHLGWQWRARAAFADGSCRELALEDDAPVVLRGRLGRGIKTEGTNMAVRRGVLTAMGGFDPAYRFYLDETDLNLRLAAQGARTAIVPQAQVHHGYLASPRRRHDRVPRELAEIGASLAVFLRRHGARLDGNARIEAERAAQRQRLLAHMFWGRIAPGDVGRLMAGFEAGVSEGRLRPLPRLAPLDEPPPGFAPLHDEPPTAPAVWLSARPLTARAQMAEAAQLAARGHVVTLLVLWPDARRHRLRFDRRGVWVQSGGLFGPALPGDPAFRYWRFAERAAFEEARQRPQRDPAGAGIAETSPS</sequence>
<dbReference type="EMBL" id="NQWH01000024">
    <property type="protein sequence ID" value="PHP26882.1"/>
    <property type="molecule type" value="Genomic_DNA"/>
</dbReference>
<gene>
    <name evidence="5" type="ORF">CJ301_14335</name>
</gene>
<evidence type="ECO:0000313" key="5">
    <source>
        <dbReference type="EMBL" id="PHP26882.1"/>
    </source>
</evidence>
<evidence type="ECO:0000256" key="4">
    <source>
        <dbReference type="SAM" id="MobiDB-lite"/>
    </source>
</evidence>
<keyword evidence="3" id="KW-0808">Transferase</keyword>
<protein>
    <recommendedName>
        <fullName evidence="7">Glycosyl transferase</fullName>
    </recommendedName>
</protein>
<keyword evidence="6" id="KW-1185">Reference proteome</keyword>
<dbReference type="AlphaFoldDB" id="A0A2G1MDX9"/>
<dbReference type="PANTHER" id="PTHR43179">
    <property type="entry name" value="RHAMNOSYLTRANSFERASE WBBL"/>
    <property type="match status" value="1"/>
</dbReference>
<reference evidence="5 6" key="1">
    <citation type="submission" date="2017-08" db="EMBL/GenBank/DDBJ databases">
        <title>Draft Genome Sequence of Loktanella cinnabarina Strain XM1, Isolated from Coastal Surface Water.</title>
        <authorList>
            <person name="Ma R."/>
            <person name="Wang J."/>
            <person name="Wang Q."/>
            <person name="Ma Z."/>
            <person name="Li J."/>
            <person name="Chen L."/>
        </authorList>
    </citation>
    <scope>NUCLEOTIDE SEQUENCE [LARGE SCALE GENOMIC DNA]</scope>
    <source>
        <strain evidence="5 6">XM1</strain>
    </source>
</reference>